<name>A0AAD6XG44_9AGAR</name>
<dbReference type="EMBL" id="JARJCN010000139">
    <property type="protein sequence ID" value="KAJ7069020.1"/>
    <property type="molecule type" value="Genomic_DNA"/>
</dbReference>
<evidence type="ECO:0000313" key="2">
    <source>
        <dbReference type="Proteomes" id="UP001222325"/>
    </source>
</evidence>
<sequence>MPNNTQRKVVPLFSFFLSPPSFPPLLRLRRHVLTLFVVPPPPIRFLTLPSCPAASPYLCNVALAPSPQNGELIGLEFGTIDTSINRYTTVQSGQTFLSSHGILLQATVIWLQAHALKVNTAMIPCYASQDSNDPDDPDSSILKVSSQLCFWPMPSTDLCPSVRPPAPCKFPPSSRLCTSCSPLVNGLVAAAAPLLGPVVPPTTCPSEPTPPFQHLSRPRGIRF</sequence>
<dbReference type="Proteomes" id="UP001222325">
    <property type="component" value="Unassembled WGS sequence"/>
</dbReference>
<reference evidence="1" key="1">
    <citation type="submission" date="2023-03" db="EMBL/GenBank/DDBJ databases">
        <title>Massive genome expansion in bonnet fungi (Mycena s.s.) driven by repeated elements and novel gene families across ecological guilds.</title>
        <authorList>
            <consortium name="Lawrence Berkeley National Laboratory"/>
            <person name="Harder C.B."/>
            <person name="Miyauchi S."/>
            <person name="Viragh M."/>
            <person name="Kuo A."/>
            <person name="Thoen E."/>
            <person name="Andreopoulos B."/>
            <person name="Lu D."/>
            <person name="Skrede I."/>
            <person name="Drula E."/>
            <person name="Henrissat B."/>
            <person name="Morin E."/>
            <person name="Kohler A."/>
            <person name="Barry K."/>
            <person name="LaButti K."/>
            <person name="Morin E."/>
            <person name="Salamov A."/>
            <person name="Lipzen A."/>
            <person name="Mereny Z."/>
            <person name="Hegedus B."/>
            <person name="Baldrian P."/>
            <person name="Stursova M."/>
            <person name="Weitz H."/>
            <person name="Taylor A."/>
            <person name="Grigoriev I.V."/>
            <person name="Nagy L.G."/>
            <person name="Martin F."/>
            <person name="Kauserud H."/>
        </authorList>
    </citation>
    <scope>NUCLEOTIDE SEQUENCE</scope>
    <source>
        <strain evidence="1">CBHHK173m</strain>
    </source>
</reference>
<proteinExistence type="predicted"/>
<gene>
    <name evidence="1" type="ORF">B0H15DRAFT_957943</name>
</gene>
<keyword evidence="2" id="KW-1185">Reference proteome</keyword>
<protein>
    <submittedName>
        <fullName evidence="1">Uncharacterized protein</fullName>
    </submittedName>
</protein>
<organism evidence="1 2">
    <name type="scientific">Mycena belliarum</name>
    <dbReference type="NCBI Taxonomy" id="1033014"/>
    <lineage>
        <taxon>Eukaryota</taxon>
        <taxon>Fungi</taxon>
        <taxon>Dikarya</taxon>
        <taxon>Basidiomycota</taxon>
        <taxon>Agaricomycotina</taxon>
        <taxon>Agaricomycetes</taxon>
        <taxon>Agaricomycetidae</taxon>
        <taxon>Agaricales</taxon>
        <taxon>Marasmiineae</taxon>
        <taxon>Mycenaceae</taxon>
        <taxon>Mycena</taxon>
    </lineage>
</organism>
<accession>A0AAD6XG44</accession>
<dbReference type="AlphaFoldDB" id="A0AAD6XG44"/>
<comment type="caution">
    <text evidence="1">The sequence shown here is derived from an EMBL/GenBank/DDBJ whole genome shotgun (WGS) entry which is preliminary data.</text>
</comment>
<evidence type="ECO:0000313" key="1">
    <source>
        <dbReference type="EMBL" id="KAJ7069020.1"/>
    </source>
</evidence>